<dbReference type="Proteomes" id="UP000728032">
    <property type="component" value="Unassembled WGS sequence"/>
</dbReference>
<dbReference type="OrthoDB" id="295078at2759"/>
<feature type="domain" description="PID" evidence="2">
    <location>
        <begin position="86"/>
        <end position="194"/>
    </location>
</feature>
<evidence type="ECO:0000313" key="3">
    <source>
        <dbReference type="EMBL" id="CAD7658334.1"/>
    </source>
</evidence>
<keyword evidence="4" id="KW-1185">Reference proteome</keyword>
<organism evidence="3">
    <name type="scientific">Oppiella nova</name>
    <dbReference type="NCBI Taxonomy" id="334625"/>
    <lineage>
        <taxon>Eukaryota</taxon>
        <taxon>Metazoa</taxon>
        <taxon>Ecdysozoa</taxon>
        <taxon>Arthropoda</taxon>
        <taxon>Chelicerata</taxon>
        <taxon>Arachnida</taxon>
        <taxon>Acari</taxon>
        <taxon>Acariformes</taxon>
        <taxon>Sarcoptiformes</taxon>
        <taxon>Oribatida</taxon>
        <taxon>Brachypylina</taxon>
        <taxon>Oppioidea</taxon>
        <taxon>Oppiidae</taxon>
        <taxon>Oppiella</taxon>
    </lineage>
</organism>
<feature type="compositionally biased region" description="Polar residues" evidence="1">
    <location>
        <begin position="28"/>
        <end position="37"/>
    </location>
</feature>
<evidence type="ECO:0000259" key="2">
    <source>
        <dbReference type="PROSITE" id="PS01179"/>
    </source>
</evidence>
<reference evidence="3" key="1">
    <citation type="submission" date="2020-11" db="EMBL/GenBank/DDBJ databases">
        <authorList>
            <person name="Tran Van P."/>
        </authorList>
    </citation>
    <scope>NUCLEOTIDE SEQUENCE</scope>
</reference>
<dbReference type="InterPro" id="IPR006020">
    <property type="entry name" value="PTB/PI_dom"/>
</dbReference>
<gene>
    <name evidence="3" type="ORF">ONB1V03_LOCUS14957</name>
</gene>
<protein>
    <recommendedName>
        <fullName evidence="2">PID domain-containing protein</fullName>
    </recommendedName>
</protein>
<dbReference type="EMBL" id="CAJPVJ010014783">
    <property type="protein sequence ID" value="CAG2175520.1"/>
    <property type="molecule type" value="Genomic_DNA"/>
</dbReference>
<dbReference type="SMART" id="SM00462">
    <property type="entry name" value="PTB"/>
    <property type="match status" value="1"/>
</dbReference>
<dbReference type="Gene3D" id="2.30.29.30">
    <property type="entry name" value="Pleckstrin-homology domain (PH domain)/Phosphotyrosine-binding domain (PTB)"/>
    <property type="match status" value="1"/>
</dbReference>
<name>A0A7R9QUK5_9ACAR</name>
<dbReference type="SUPFAM" id="SSF50729">
    <property type="entry name" value="PH domain-like"/>
    <property type="match status" value="1"/>
</dbReference>
<feature type="compositionally biased region" description="Low complexity" evidence="1">
    <location>
        <begin position="38"/>
        <end position="50"/>
    </location>
</feature>
<evidence type="ECO:0000313" key="4">
    <source>
        <dbReference type="Proteomes" id="UP000728032"/>
    </source>
</evidence>
<accession>A0A7R9QUK5</accession>
<dbReference type="InterPro" id="IPR011993">
    <property type="entry name" value="PH-like_dom_sf"/>
</dbReference>
<evidence type="ECO:0000256" key="1">
    <source>
        <dbReference type="SAM" id="MobiDB-lite"/>
    </source>
</evidence>
<dbReference type="CDD" id="cd00934">
    <property type="entry name" value="PTB"/>
    <property type="match status" value="1"/>
</dbReference>
<dbReference type="PROSITE" id="PS01179">
    <property type="entry name" value="PID"/>
    <property type="match status" value="1"/>
</dbReference>
<sequence>MGPALFELYSSNYSATGATGRVRRANSNANPNDMVNVSTSQASQPSSTQSLNSISGNKLSQELAAMRAQVGSPSTPTHRQRKVSAGVHYRLRYVGSATLDRTYTLPMLPWIIADVKRQSLSDSGRTGSCTAISVDLEVTAESVRVVNVMDRQVLLNHPLHCISKFTQTQPDKTWFSYLFREGPDSPFGIHIFQANDENVVSLHYCCSPDQHLEFDAINQLLNQPITTGALNHWCRQYPHLLPQDY</sequence>
<proteinExistence type="predicted"/>
<dbReference type="AlphaFoldDB" id="A0A7R9QUK5"/>
<dbReference type="EMBL" id="OC929608">
    <property type="protein sequence ID" value="CAD7658334.1"/>
    <property type="molecule type" value="Genomic_DNA"/>
</dbReference>
<feature type="region of interest" description="Disordered" evidence="1">
    <location>
        <begin position="28"/>
        <end position="54"/>
    </location>
</feature>
<dbReference type="Pfam" id="PF00640">
    <property type="entry name" value="PID"/>
    <property type="match status" value="1"/>
</dbReference>